<evidence type="ECO:0000313" key="3">
    <source>
        <dbReference type="Proteomes" id="UP000235914"/>
    </source>
</evidence>
<organism evidence="2 3">
    <name type="scientific">Akkermansia muciniphila</name>
    <dbReference type="NCBI Taxonomy" id="239935"/>
    <lineage>
        <taxon>Bacteria</taxon>
        <taxon>Pseudomonadati</taxon>
        <taxon>Verrucomicrobiota</taxon>
        <taxon>Verrucomicrobiia</taxon>
        <taxon>Verrucomicrobiales</taxon>
        <taxon>Akkermansiaceae</taxon>
        <taxon>Akkermansia</taxon>
    </lineage>
</organism>
<feature type="region of interest" description="Disordered" evidence="1">
    <location>
        <begin position="153"/>
        <end position="177"/>
    </location>
</feature>
<protein>
    <submittedName>
        <fullName evidence="2">Uncharacterized protein</fullName>
    </submittedName>
</protein>
<evidence type="ECO:0000256" key="1">
    <source>
        <dbReference type="SAM" id="MobiDB-lite"/>
    </source>
</evidence>
<dbReference type="Pfam" id="PF12635">
    <property type="entry name" value="DUF3780"/>
    <property type="match status" value="1"/>
</dbReference>
<dbReference type="EMBL" id="PJKN01000004">
    <property type="protein sequence ID" value="PNC55948.1"/>
    <property type="molecule type" value="Genomic_DNA"/>
</dbReference>
<dbReference type="Proteomes" id="UP000235914">
    <property type="component" value="Unassembled WGS sequence"/>
</dbReference>
<proteinExistence type="predicted"/>
<comment type="caution">
    <text evidence="2">The sequence shown here is derived from an EMBL/GenBank/DDBJ whole genome shotgun (WGS) entry which is preliminary data.</text>
</comment>
<accession>A0AAP8NKG1</accession>
<gene>
    <name evidence="2" type="ORF">CXU09_07635</name>
</gene>
<name>A0AAP8NKG1_9BACT</name>
<sequence>MPEWIDFGAPAACGAHRFRLEIPQASRAAVALYEDMGFAGDGSRPEGALLRARVKRSCWSAVSALVMREFNERLQAGKQAPGRWRTGGVWLERMLGRELCVVVLGAGTRRLRRGGAAHGQRVAGVPSGGAAVAVRQNGSFRALGGRLPARLAQGAGADDGRGRSLRAPQAAGGRHRAWRGRRRADFFEA</sequence>
<dbReference type="AlphaFoldDB" id="A0AAP8NKG1"/>
<dbReference type="InterPro" id="IPR024220">
    <property type="entry name" value="DUF3780"/>
</dbReference>
<evidence type="ECO:0000313" key="2">
    <source>
        <dbReference type="EMBL" id="PNC55948.1"/>
    </source>
</evidence>
<reference evidence="2 3" key="1">
    <citation type="journal article" date="2017" name="BMC Genomics">
        <title>Genome sequencing of 39 Akkermansia muciniphila isolates reveals its population structure, genomic and functional diverisity, and global distribution in mammalian gut microbiotas.</title>
        <authorList>
            <person name="Guo X."/>
            <person name="Li S."/>
            <person name="Zhang J."/>
            <person name="Wu F."/>
            <person name="Li X."/>
            <person name="Wu D."/>
            <person name="Zhang M."/>
            <person name="Ou Z."/>
            <person name="Jie Z."/>
            <person name="Yan Q."/>
            <person name="Li P."/>
            <person name="Yi J."/>
            <person name="Peng Y."/>
        </authorList>
    </citation>
    <scope>NUCLEOTIDE SEQUENCE [LARGE SCALE GENOMIC DNA]</scope>
    <source>
        <strain evidence="2 3">GP43</strain>
    </source>
</reference>